<feature type="transmembrane region" description="Helical" evidence="6">
    <location>
        <begin position="323"/>
        <end position="344"/>
    </location>
</feature>
<dbReference type="STRING" id="69.GLE_2766"/>
<feature type="transmembrane region" description="Helical" evidence="6">
    <location>
        <begin position="356"/>
        <end position="379"/>
    </location>
</feature>
<dbReference type="SUPFAM" id="SSF103473">
    <property type="entry name" value="MFS general substrate transporter"/>
    <property type="match status" value="1"/>
</dbReference>
<evidence type="ECO:0000259" key="7">
    <source>
        <dbReference type="PROSITE" id="PS50850"/>
    </source>
</evidence>
<feature type="domain" description="Major facilitator superfamily (MFS) profile" evidence="7">
    <location>
        <begin position="11"/>
        <end position="409"/>
    </location>
</feature>
<keyword evidence="4 6" id="KW-1133">Transmembrane helix</keyword>
<dbReference type="PANTHER" id="PTHR43702:SF11">
    <property type="entry name" value="L-FUCOSE-PROTON SYMPORTER"/>
    <property type="match status" value="1"/>
</dbReference>
<gene>
    <name evidence="8" type="ORF">GLE_2766</name>
</gene>
<dbReference type="InterPro" id="IPR011701">
    <property type="entry name" value="MFS"/>
</dbReference>
<comment type="subcellular location">
    <subcellularLocation>
        <location evidence="1">Cell inner membrane</location>
        <topology evidence="1">Multi-pass membrane protein</topology>
    </subcellularLocation>
</comment>
<dbReference type="EMBL" id="CP013140">
    <property type="protein sequence ID" value="ALN58114.1"/>
    <property type="molecule type" value="Genomic_DNA"/>
</dbReference>
<evidence type="ECO:0000256" key="3">
    <source>
        <dbReference type="ARBA" id="ARBA00022692"/>
    </source>
</evidence>
<accession>A0A0S2DI49</accession>
<protein>
    <submittedName>
        <fullName evidence="8">Transporter, major facilitator family</fullName>
    </submittedName>
</protein>
<feature type="transmembrane region" description="Helical" evidence="6">
    <location>
        <begin position="81"/>
        <end position="99"/>
    </location>
</feature>
<dbReference type="Gene3D" id="1.20.1250.20">
    <property type="entry name" value="MFS general substrate transporter like domains"/>
    <property type="match status" value="2"/>
</dbReference>
<evidence type="ECO:0000256" key="4">
    <source>
        <dbReference type="ARBA" id="ARBA00022989"/>
    </source>
</evidence>
<feature type="transmembrane region" description="Helical" evidence="6">
    <location>
        <begin position="172"/>
        <end position="192"/>
    </location>
</feature>
<name>A0A0S2DI49_LYSEN</name>
<feature type="transmembrane region" description="Helical" evidence="6">
    <location>
        <begin position="213"/>
        <end position="232"/>
    </location>
</feature>
<keyword evidence="2" id="KW-1003">Cell membrane</keyword>
<proteinExistence type="predicted"/>
<dbReference type="PROSITE" id="PS50850">
    <property type="entry name" value="MFS"/>
    <property type="match status" value="1"/>
</dbReference>
<evidence type="ECO:0000313" key="8">
    <source>
        <dbReference type="EMBL" id="ALN58114.1"/>
    </source>
</evidence>
<dbReference type="KEGG" id="lez:GLE_2766"/>
<dbReference type="GO" id="GO:0005886">
    <property type="term" value="C:plasma membrane"/>
    <property type="evidence" value="ECO:0007669"/>
    <property type="project" value="UniProtKB-SubCell"/>
</dbReference>
<reference evidence="8 9" key="1">
    <citation type="submission" date="2015-11" db="EMBL/GenBank/DDBJ databases">
        <title>Genome sequences of Lysobacter enzymogenes strain C3 and Lysobacter antibioticus ATCC 29479.</title>
        <authorList>
            <person name="Kobayashi D.Y."/>
        </authorList>
    </citation>
    <scope>NUCLEOTIDE SEQUENCE [LARGE SCALE GENOMIC DNA]</scope>
    <source>
        <strain evidence="8 9">C3</strain>
    </source>
</reference>
<feature type="transmembrane region" description="Helical" evidence="6">
    <location>
        <begin position="252"/>
        <end position="272"/>
    </location>
</feature>
<organism evidence="8 9">
    <name type="scientific">Lysobacter enzymogenes</name>
    <dbReference type="NCBI Taxonomy" id="69"/>
    <lineage>
        <taxon>Bacteria</taxon>
        <taxon>Pseudomonadati</taxon>
        <taxon>Pseudomonadota</taxon>
        <taxon>Gammaproteobacteria</taxon>
        <taxon>Lysobacterales</taxon>
        <taxon>Lysobacteraceae</taxon>
        <taxon>Lysobacter</taxon>
    </lineage>
</organism>
<dbReference type="InterPro" id="IPR020846">
    <property type="entry name" value="MFS_dom"/>
</dbReference>
<dbReference type="Pfam" id="PF07690">
    <property type="entry name" value="MFS_1"/>
    <property type="match status" value="1"/>
</dbReference>
<dbReference type="AlphaFoldDB" id="A0A0S2DI49"/>
<keyword evidence="5 6" id="KW-0472">Membrane</keyword>
<dbReference type="GO" id="GO:0022857">
    <property type="term" value="F:transmembrane transporter activity"/>
    <property type="evidence" value="ECO:0007669"/>
    <property type="project" value="InterPro"/>
</dbReference>
<keyword evidence="3 6" id="KW-0812">Transmembrane</keyword>
<feature type="transmembrane region" description="Helical" evidence="6">
    <location>
        <begin position="284"/>
        <end position="303"/>
    </location>
</feature>
<sequence length="420" mass="44490">MTAAPAHRRRMIAAMILTYMMFGVLLNSVGTVILQSIQGFGIDKAQASILEAFKDLPIAVVSFLTASLLPRLGYRRSMMIGLGLVLLACALMPLLASFWTTKTLFIATGVAFALVKVSVYSSIGLLTEGKQAHASLTSIIEGWFMVGVLAGYWIFAWFIDPQSPGDPVWLDVYWLLAGIAAVILALLAGARLDESAARDGHAAAESFLDMFRLIALPLVAAFLASAFLYVLIEQSVGTWLPTFNREILHLPAKMSVQAASIFAVSLALGRLAAGLALRRVPWHWLLIGCVLAMAALVLLALPLARGAQPQADMSWTSAPPAAFVFPLIGLFMAPIYPAINSVVLSSLPKSRHAAMTGLIVVFSALGGTTGSFVTGQLFAHIGGSGAFYLSLLPMALLVLAIAALRRQSARAEAAVPAAAA</sequence>
<feature type="transmembrane region" description="Helical" evidence="6">
    <location>
        <begin position="105"/>
        <end position="127"/>
    </location>
</feature>
<feature type="transmembrane region" description="Helical" evidence="6">
    <location>
        <begin position="385"/>
        <end position="404"/>
    </location>
</feature>
<feature type="transmembrane region" description="Helical" evidence="6">
    <location>
        <begin position="139"/>
        <end position="160"/>
    </location>
</feature>
<evidence type="ECO:0000256" key="5">
    <source>
        <dbReference type="ARBA" id="ARBA00023136"/>
    </source>
</evidence>
<dbReference type="InterPro" id="IPR036259">
    <property type="entry name" value="MFS_trans_sf"/>
</dbReference>
<evidence type="ECO:0000256" key="2">
    <source>
        <dbReference type="ARBA" id="ARBA00022475"/>
    </source>
</evidence>
<feature type="transmembrane region" description="Helical" evidence="6">
    <location>
        <begin position="56"/>
        <end position="74"/>
    </location>
</feature>
<evidence type="ECO:0000256" key="1">
    <source>
        <dbReference type="ARBA" id="ARBA00004429"/>
    </source>
</evidence>
<dbReference type="PATRIC" id="fig|69.6.peg.2723"/>
<feature type="transmembrane region" description="Helical" evidence="6">
    <location>
        <begin position="12"/>
        <end position="36"/>
    </location>
</feature>
<evidence type="ECO:0000313" key="9">
    <source>
        <dbReference type="Proteomes" id="UP000061569"/>
    </source>
</evidence>
<dbReference type="InterPro" id="IPR050375">
    <property type="entry name" value="MFS_TsgA-like"/>
</dbReference>
<dbReference type="PANTHER" id="PTHR43702">
    <property type="entry name" value="L-FUCOSE-PROTON SYMPORTER"/>
    <property type="match status" value="1"/>
</dbReference>
<evidence type="ECO:0000256" key="6">
    <source>
        <dbReference type="SAM" id="Phobius"/>
    </source>
</evidence>
<dbReference type="Proteomes" id="UP000061569">
    <property type="component" value="Chromosome"/>
</dbReference>